<proteinExistence type="predicted"/>
<name>A9E9P9_9FLAO</name>
<dbReference type="AlphaFoldDB" id="A9E9P9"/>
<sequence>MKKSIVQKDDEVVKAHIESIKHDIQMLKKHANPNLRRRQQKLMRRNCSTDEHHSFFNGF</sequence>
<dbReference type="Proteomes" id="UP000002945">
    <property type="component" value="Unassembled WGS sequence"/>
</dbReference>
<dbReference type="HOGENOM" id="CLU_2954526_0_0_10"/>
<reference evidence="1 2" key="1">
    <citation type="journal article" date="2011" name="J. Bacteriol.">
        <title>Genome sequence of the algicidal bacterium Kordia algicida OT-1.</title>
        <authorList>
            <person name="Lee H.S."/>
            <person name="Kang S.G."/>
            <person name="Kwon K.K."/>
            <person name="Lee J.H."/>
            <person name="Kim S.J."/>
        </authorList>
    </citation>
    <scope>NUCLEOTIDE SEQUENCE [LARGE SCALE GENOMIC DNA]</scope>
    <source>
        <strain evidence="1 2">OT-1</strain>
    </source>
</reference>
<dbReference type="EMBL" id="ABIB01000014">
    <property type="protein sequence ID" value="EDP94693.1"/>
    <property type="molecule type" value="Genomic_DNA"/>
</dbReference>
<dbReference type="STRING" id="391587.KAOT1_00415"/>
<evidence type="ECO:0000313" key="1">
    <source>
        <dbReference type="EMBL" id="EDP94693.1"/>
    </source>
</evidence>
<gene>
    <name evidence="1" type="ORF">KAOT1_00415</name>
</gene>
<accession>A9E9P9</accession>
<evidence type="ECO:0000313" key="2">
    <source>
        <dbReference type="Proteomes" id="UP000002945"/>
    </source>
</evidence>
<protein>
    <submittedName>
        <fullName evidence="1">Uncharacterized protein</fullName>
    </submittedName>
</protein>
<comment type="caution">
    <text evidence="1">The sequence shown here is derived from an EMBL/GenBank/DDBJ whole genome shotgun (WGS) entry which is preliminary data.</text>
</comment>
<keyword evidence="2" id="KW-1185">Reference proteome</keyword>
<organism evidence="1 2">
    <name type="scientific">Kordia algicida OT-1</name>
    <dbReference type="NCBI Taxonomy" id="391587"/>
    <lineage>
        <taxon>Bacteria</taxon>
        <taxon>Pseudomonadati</taxon>
        <taxon>Bacteroidota</taxon>
        <taxon>Flavobacteriia</taxon>
        <taxon>Flavobacteriales</taxon>
        <taxon>Flavobacteriaceae</taxon>
        <taxon>Kordia</taxon>
    </lineage>
</organism>